<dbReference type="SMART" id="SM00245">
    <property type="entry name" value="TSPc"/>
    <property type="match status" value="1"/>
</dbReference>
<evidence type="ECO:0000259" key="7">
    <source>
        <dbReference type="PROSITE" id="PS50106"/>
    </source>
</evidence>
<feature type="domain" description="PDZ" evidence="7">
    <location>
        <begin position="101"/>
        <end position="157"/>
    </location>
</feature>
<dbReference type="Gene3D" id="3.30.750.44">
    <property type="match status" value="1"/>
</dbReference>
<evidence type="ECO:0000256" key="4">
    <source>
        <dbReference type="ARBA" id="ARBA00022825"/>
    </source>
</evidence>
<dbReference type="Gene3D" id="1.10.101.10">
    <property type="entry name" value="PGBD-like superfamily/PGBD"/>
    <property type="match status" value="1"/>
</dbReference>
<dbReference type="OrthoDB" id="9812068at2"/>
<evidence type="ECO:0000256" key="6">
    <source>
        <dbReference type="SAM" id="SignalP"/>
    </source>
</evidence>
<dbReference type="InterPro" id="IPR001478">
    <property type="entry name" value="PDZ"/>
</dbReference>
<keyword evidence="2 5" id="KW-0645">Protease</keyword>
<keyword evidence="9" id="KW-1185">Reference proteome</keyword>
<evidence type="ECO:0000256" key="3">
    <source>
        <dbReference type="ARBA" id="ARBA00022801"/>
    </source>
</evidence>
<dbReference type="InterPro" id="IPR036034">
    <property type="entry name" value="PDZ_sf"/>
</dbReference>
<dbReference type="Gene3D" id="2.30.42.10">
    <property type="match status" value="1"/>
</dbReference>
<dbReference type="SMART" id="SM00228">
    <property type="entry name" value="PDZ"/>
    <property type="match status" value="1"/>
</dbReference>
<dbReference type="SUPFAM" id="SSF52096">
    <property type="entry name" value="ClpP/crotonase"/>
    <property type="match status" value="1"/>
</dbReference>
<dbReference type="InterPro" id="IPR041489">
    <property type="entry name" value="PDZ_6"/>
</dbReference>
<keyword evidence="4 5" id="KW-0720">Serine protease</keyword>
<keyword evidence="3 5" id="KW-0378">Hydrolase</keyword>
<dbReference type="PANTHER" id="PTHR32060:SF30">
    <property type="entry name" value="CARBOXY-TERMINAL PROCESSING PROTEASE CTPA"/>
    <property type="match status" value="1"/>
</dbReference>
<feature type="chain" id="PRO_5006864922" evidence="6">
    <location>
        <begin position="33"/>
        <end position="473"/>
    </location>
</feature>
<reference evidence="8" key="1">
    <citation type="journal article" date="2016" name="Genome Announc.">
        <title>Draft Genome Sequence of the Syntrophic Lactate-Degrading Bacterium Tepidanaerobacter syntrophicus JLT.</title>
        <authorList>
            <person name="Matsuura N."/>
            <person name="Ohashi A."/>
            <person name="Tourlousse D.M."/>
            <person name="Sekiguchi Y."/>
        </authorList>
    </citation>
    <scope>NUCLEOTIDE SEQUENCE [LARGE SCALE GENOMIC DNA]</scope>
    <source>
        <strain evidence="8">JL</strain>
    </source>
</reference>
<dbReference type="FunFam" id="3.30.750.44:FF:000001">
    <property type="entry name" value="S41 family peptidase"/>
    <property type="match status" value="1"/>
</dbReference>
<dbReference type="Pfam" id="PF22694">
    <property type="entry name" value="CtpB_N-like"/>
    <property type="match status" value="1"/>
</dbReference>
<dbReference type="AlphaFoldDB" id="A0A0U9HH51"/>
<dbReference type="GO" id="GO:0006508">
    <property type="term" value="P:proteolysis"/>
    <property type="evidence" value="ECO:0007669"/>
    <property type="project" value="UniProtKB-KW"/>
</dbReference>
<proteinExistence type="inferred from homology"/>
<dbReference type="RefSeq" id="WP_059033753.1">
    <property type="nucleotide sequence ID" value="NZ_BSDN01000007.1"/>
</dbReference>
<keyword evidence="6" id="KW-0732">Signal</keyword>
<accession>A0A0U9HH51</accession>
<dbReference type="GO" id="GO:0008236">
    <property type="term" value="F:serine-type peptidase activity"/>
    <property type="evidence" value="ECO:0007669"/>
    <property type="project" value="UniProtKB-KW"/>
</dbReference>
<dbReference type="PANTHER" id="PTHR32060">
    <property type="entry name" value="TAIL-SPECIFIC PROTEASE"/>
    <property type="match status" value="1"/>
</dbReference>
<feature type="signal peptide" evidence="6">
    <location>
        <begin position="1"/>
        <end position="32"/>
    </location>
</feature>
<dbReference type="GO" id="GO:0007165">
    <property type="term" value="P:signal transduction"/>
    <property type="evidence" value="ECO:0007669"/>
    <property type="project" value="TreeGrafter"/>
</dbReference>
<protein>
    <submittedName>
        <fullName evidence="8">Carboxyl-terminal processing protease</fullName>
    </submittedName>
</protein>
<evidence type="ECO:0000313" key="8">
    <source>
        <dbReference type="EMBL" id="GAQ26026.1"/>
    </source>
</evidence>
<dbReference type="FunFam" id="2.30.42.10:FF:000063">
    <property type="entry name" value="Peptidase, S41 family"/>
    <property type="match status" value="1"/>
</dbReference>
<dbReference type="InterPro" id="IPR004447">
    <property type="entry name" value="Peptidase_S41A"/>
</dbReference>
<dbReference type="InterPro" id="IPR005151">
    <property type="entry name" value="Tail-specific_protease"/>
</dbReference>
<dbReference type="InterPro" id="IPR029045">
    <property type="entry name" value="ClpP/crotonase-like_dom_sf"/>
</dbReference>
<dbReference type="NCBIfam" id="TIGR00225">
    <property type="entry name" value="prc"/>
    <property type="match status" value="1"/>
</dbReference>
<dbReference type="CDD" id="cd06782">
    <property type="entry name" value="cpPDZ_CPP-like"/>
    <property type="match status" value="1"/>
</dbReference>
<name>A0A0U9HH51_9FIRM</name>
<dbReference type="Proteomes" id="UP000062160">
    <property type="component" value="Unassembled WGS sequence"/>
</dbReference>
<dbReference type="CDD" id="cd07560">
    <property type="entry name" value="Peptidase_S41_CPP"/>
    <property type="match status" value="1"/>
</dbReference>
<dbReference type="Gene3D" id="3.90.226.10">
    <property type="entry name" value="2-enoyl-CoA Hydratase, Chain A, domain 1"/>
    <property type="match status" value="1"/>
</dbReference>
<organism evidence="8">
    <name type="scientific">Tepidanaerobacter syntrophicus</name>
    <dbReference type="NCBI Taxonomy" id="224999"/>
    <lineage>
        <taxon>Bacteria</taxon>
        <taxon>Bacillati</taxon>
        <taxon>Bacillota</taxon>
        <taxon>Clostridia</taxon>
        <taxon>Thermosediminibacterales</taxon>
        <taxon>Tepidanaerobacteraceae</taxon>
        <taxon>Tepidanaerobacter</taxon>
    </lineage>
</organism>
<dbReference type="SUPFAM" id="SSF47090">
    <property type="entry name" value="PGBD-like"/>
    <property type="match status" value="1"/>
</dbReference>
<comment type="similarity">
    <text evidence="1 5">Belongs to the peptidase S41A family.</text>
</comment>
<dbReference type="Pfam" id="PF17820">
    <property type="entry name" value="PDZ_6"/>
    <property type="match status" value="1"/>
</dbReference>
<dbReference type="Pfam" id="PF03572">
    <property type="entry name" value="Peptidase_S41"/>
    <property type="match status" value="1"/>
</dbReference>
<dbReference type="GO" id="GO:0004175">
    <property type="term" value="F:endopeptidase activity"/>
    <property type="evidence" value="ECO:0007669"/>
    <property type="project" value="TreeGrafter"/>
</dbReference>
<dbReference type="EMBL" id="DF977003">
    <property type="protein sequence ID" value="GAQ26026.1"/>
    <property type="molecule type" value="Genomic_DNA"/>
</dbReference>
<dbReference type="PROSITE" id="PS50106">
    <property type="entry name" value="PDZ"/>
    <property type="match status" value="1"/>
</dbReference>
<evidence type="ECO:0000256" key="1">
    <source>
        <dbReference type="ARBA" id="ARBA00009179"/>
    </source>
</evidence>
<evidence type="ECO:0000313" key="9">
    <source>
        <dbReference type="Proteomes" id="UP000062160"/>
    </source>
</evidence>
<evidence type="ECO:0000256" key="2">
    <source>
        <dbReference type="ARBA" id="ARBA00022670"/>
    </source>
</evidence>
<dbReference type="InterPro" id="IPR002477">
    <property type="entry name" value="Peptidoglycan-bd-like"/>
</dbReference>
<dbReference type="STRING" id="224999.GCA_001485475_02064"/>
<sequence>MKKHCRLLKDTLTIVLITFLSVNLLLCSSAKAAEEKVPDEIYFLMQMENFLKTNYVEDVSDLDLLRGAIKGMIESLDDPYSEYFTPEEFEEFNEEVSGNFGGIGVIITLKDKYITVVSVIEGSPAEKAGIKPGDKLIEIDGSNVTDLPLSSILDRIKGDKGTMVNIGVIRGEDRQVLRFEVERDIIKTNPITAKILGQGIGYIKISEFNENTVENLDKALNSFKKGGVLGIVLDLRNNPGGYLDQAVEVASRFVHKGPIVNIVSKDGTIQSYNSNSQVSPYQLAVLVNGGSASASEILAGAIKDREAGVLVGERTFGKGMVQRTLSLGTLGGIKLTIAHYTTPNGTNINKTGITPDIVVETDKTNPLKDFVPLNTQKTLKYGNIGLDVLAVQQRLQFLNLLGTAPDGVFGPRTQQAVKALQKQAGISATGVVDSKFYSALNDAIYKKIVSQEDIQLRKAIDVLKEMIKKSRAA</sequence>
<dbReference type="InterPro" id="IPR055210">
    <property type="entry name" value="CtpA/B_N"/>
</dbReference>
<gene>
    <name evidence="8" type="ORF">TSYNT_9281</name>
</gene>
<dbReference type="GO" id="GO:0030288">
    <property type="term" value="C:outer membrane-bounded periplasmic space"/>
    <property type="evidence" value="ECO:0007669"/>
    <property type="project" value="TreeGrafter"/>
</dbReference>
<dbReference type="Pfam" id="PF01471">
    <property type="entry name" value="PG_binding_1"/>
    <property type="match status" value="1"/>
</dbReference>
<dbReference type="SUPFAM" id="SSF50156">
    <property type="entry name" value="PDZ domain-like"/>
    <property type="match status" value="1"/>
</dbReference>
<dbReference type="InterPro" id="IPR036365">
    <property type="entry name" value="PGBD-like_sf"/>
</dbReference>
<dbReference type="InterPro" id="IPR036366">
    <property type="entry name" value="PGBDSf"/>
</dbReference>
<evidence type="ECO:0000256" key="5">
    <source>
        <dbReference type="RuleBase" id="RU004404"/>
    </source>
</evidence>